<feature type="domain" description="N-acetyltransferase" evidence="1">
    <location>
        <begin position="9"/>
        <end position="174"/>
    </location>
</feature>
<dbReference type="SUPFAM" id="SSF55729">
    <property type="entry name" value="Acyl-CoA N-acyltransferases (Nat)"/>
    <property type="match status" value="1"/>
</dbReference>
<keyword evidence="3" id="KW-1185">Reference proteome</keyword>
<dbReference type="Proteomes" id="UP001596990">
    <property type="component" value="Unassembled WGS sequence"/>
</dbReference>
<dbReference type="Gene3D" id="3.40.630.30">
    <property type="match status" value="1"/>
</dbReference>
<proteinExistence type="predicted"/>
<evidence type="ECO:0000313" key="2">
    <source>
        <dbReference type="EMBL" id="MFD1019503.1"/>
    </source>
</evidence>
<reference evidence="3" key="1">
    <citation type="journal article" date="2019" name="Int. J. Syst. Evol. Microbiol.">
        <title>The Global Catalogue of Microorganisms (GCM) 10K type strain sequencing project: providing services to taxonomists for standard genome sequencing and annotation.</title>
        <authorList>
            <consortium name="The Broad Institute Genomics Platform"/>
            <consortium name="The Broad Institute Genome Sequencing Center for Infectious Disease"/>
            <person name="Wu L."/>
            <person name="Ma J."/>
        </authorList>
    </citation>
    <scope>NUCLEOTIDE SEQUENCE [LARGE SCALE GENOMIC DNA]</scope>
    <source>
        <strain evidence="3">CCUG 56607</strain>
    </source>
</reference>
<evidence type="ECO:0000259" key="1">
    <source>
        <dbReference type="PROSITE" id="PS51186"/>
    </source>
</evidence>
<dbReference type="PANTHER" id="PTHR43415:SF4">
    <property type="entry name" value="N-ACETYLTRANSFERASE DOMAIN-CONTAINING PROTEIN"/>
    <property type="match status" value="1"/>
</dbReference>
<keyword evidence="2" id="KW-0808">Transferase</keyword>
<dbReference type="PANTHER" id="PTHR43415">
    <property type="entry name" value="SPERMIDINE N(1)-ACETYLTRANSFERASE"/>
    <property type="match status" value="1"/>
</dbReference>
<dbReference type="PROSITE" id="PS51186">
    <property type="entry name" value="GNAT"/>
    <property type="match status" value="1"/>
</dbReference>
<gene>
    <name evidence="2" type="ORF">ACFQ2J_10005</name>
</gene>
<keyword evidence="2" id="KW-0012">Acyltransferase</keyword>
<accession>A0ABW3L302</accession>
<sequence>MIEITGKKVTLKEASVEAIDALYYWKYEDEEQAAKKWNGPYIPEMQMTKDEYRASWEVDPEIRPDVPDTLIIYADDKLIGYVGAYWVDKNTDWLETGIVIYDKNFWNGGYGTEAYRMWIDFLFENTDLHRLGMSSWSGNIRMVKVAEKLGMVEEARIRDARIVGGEYYDAIKMGMLRSEWEKHRKTRG</sequence>
<dbReference type="RefSeq" id="WP_386059499.1">
    <property type="nucleotide sequence ID" value="NZ_JBHTKL010000005.1"/>
</dbReference>
<dbReference type="EC" id="2.3.-.-" evidence="2"/>
<evidence type="ECO:0000313" key="3">
    <source>
        <dbReference type="Proteomes" id="UP001596990"/>
    </source>
</evidence>
<name>A0ABW3L302_9BACI</name>
<dbReference type="InterPro" id="IPR016181">
    <property type="entry name" value="Acyl_CoA_acyltransferase"/>
</dbReference>
<dbReference type="InterPro" id="IPR000182">
    <property type="entry name" value="GNAT_dom"/>
</dbReference>
<protein>
    <submittedName>
        <fullName evidence="2">GNAT family N-acetyltransferase</fullName>
        <ecNumber evidence="2">2.3.-.-</ecNumber>
    </submittedName>
</protein>
<dbReference type="GO" id="GO:0016746">
    <property type="term" value="F:acyltransferase activity"/>
    <property type="evidence" value="ECO:0007669"/>
    <property type="project" value="UniProtKB-KW"/>
</dbReference>
<organism evidence="2 3">
    <name type="scientific">Thalassobacillus hwangdonensis</name>
    <dbReference type="NCBI Taxonomy" id="546108"/>
    <lineage>
        <taxon>Bacteria</taxon>
        <taxon>Bacillati</taxon>
        <taxon>Bacillota</taxon>
        <taxon>Bacilli</taxon>
        <taxon>Bacillales</taxon>
        <taxon>Bacillaceae</taxon>
        <taxon>Thalassobacillus</taxon>
    </lineage>
</organism>
<comment type="caution">
    <text evidence="2">The sequence shown here is derived from an EMBL/GenBank/DDBJ whole genome shotgun (WGS) entry which is preliminary data.</text>
</comment>
<dbReference type="Pfam" id="PF13302">
    <property type="entry name" value="Acetyltransf_3"/>
    <property type="match status" value="1"/>
</dbReference>
<dbReference type="EMBL" id="JBHTKL010000005">
    <property type="protein sequence ID" value="MFD1019503.1"/>
    <property type="molecule type" value="Genomic_DNA"/>
</dbReference>